<feature type="compositionally biased region" description="Basic and acidic residues" evidence="2">
    <location>
        <begin position="1432"/>
        <end position="1447"/>
    </location>
</feature>
<feature type="domain" description="Reverse transcriptase" evidence="4">
    <location>
        <begin position="661"/>
        <end position="840"/>
    </location>
</feature>
<dbReference type="Gene3D" id="3.10.10.10">
    <property type="entry name" value="HIV Type 1 Reverse Transcriptase, subunit A, domain 1"/>
    <property type="match status" value="1"/>
</dbReference>
<gene>
    <name evidence="5" type="ORF">CBR_g25724</name>
</gene>
<evidence type="ECO:0000256" key="2">
    <source>
        <dbReference type="SAM" id="MobiDB-lite"/>
    </source>
</evidence>
<feature type="compositionally biased region" description="Polar residues" evidence="2">
    <location>
        <begin position="1414"/>
        <end position="1428"/>
    </location>
</feature>
<feature type="region of interest" description="Disordered" evidence="2">
    <location>
        <begin position="1108"/>
        <end position="1164"/>
    </location>
</feature>
<feature type="compositionally biased region" description="Gly residues" evidence="2">
    <location>
        <begin position="1112"/>
        <end position="1148"/>
    </location>
</feature>
<evidence type="ECO:0000259" key="3">
    <source>
        <dbReference type="PROSITE" id="PS50158"/>
    </source>
</evidence>
<keyword evidence="1" id="KW-0479">Metal-binding</keyword>
<dbReference type="Pfam" id="PF13975">
    <property type="entry name" value="gag-asp_proteas"/>
    <property type="match status" value="1"/>
</dbReference>
<dbReference type="Pfam" id="PF00078">
    <property type="entry name" value="RVT_1"/>
    <property type="match status" value="1"/>
</dbReference>
<dbReference type="GO" id="GO:0003676">
    <property type="term" value="F:nucleic acid binding"/>
    <property type="evidence" value="ECO:0007669"/>
    <property type="project" value="InterPro"/>
</dbReference>
<dbReference type="PANTHER" id="PTHR24559:SF444">
    <property type="entry name" value="REVERSE TRANSCRIPTASE DOMAIN-CONTAINING PROTEIN"/>
    <property type="match status" value="1"/>
</dbReference>
<dbReference type="OrthoDB" id="43744at2759"/>
<feature type="compositionally biased region" description="Polar residues" evidence="2">
    <location>
        <begin position="1"/>
        <end position="31"/>
    </location>
</feature>
<accession>A0A388L6G3</accession>
<dbReference type="Gene3D" id="3.30.70.270">
    <property type="match status" value="1"/>
</dbReference>
<dbReference type="CDD" id="cd01647">
    <property type="entry name" value="RT_LTR"/>
    <property type="match status" value="1"/>
</dbReference>
<dbReference type="STRING" id="69332.A0A388L6G3"/>
<feature type="compositionally biased region" description="Low complexity" evidence="2">
    <location>
        <begin position="545"/>
        <end position="561"/>
    </location>
</feature>
<dbReference type="EMBL" id="BFEA01000277">
    <property type="protein sequence ID" value="GBG77793.1"/>
    <property type="molecule type" value="Genomic_DNA"/>
</dbReference>
<organism evidence="5 6">
    <name type="scientific">Chara braunii</name>
    <name type="common">Braun's stonewort</name>
    <dbReference type="NCBI Taxonomy" id="69332"/>
    <lineage>
        <taxon>Eukaryota</taxon>
        <taxon>Viridiplantae</taxon>
        <taxon>Streptophyta</taxon>
        <taxon>Charophyceae</taxon>
        <taxon>Charales</taxon>
        <taxon>Characeae</taxon>
        <taxon>Chara</taxon>
    </lineage>
</organism>
<dbReference type="PROSITE" id="PS50158">
    <property type="entry name" value="ZF_CCHC"/>
    <property type="match status" value="1"/>
</dbReference>
<evidence type="ECO:0000313" key="6">
    <source>
        <dbReference type="Proteomes" id="UP000265515"/>
    </source>
</evidence>
<dbReference type="InterPro" id="IPR001878">
    <property type="entry name" value="Znf_CCHC"/>
</dbReference>
<evidence type="ECO:0008006" key="7">
    <source>
        <dbReference type="Google" id="ProtNLM"/>
    </source>
</evidence>
<dbReference type="InterPro" id="IPR043128">
    <property type="entry name" value="Rev_trsase/Diguanyl_cyclase"/>
</dbReference>
<sequence length="1755" mass="194730">MSRSPLYLSTSPSPRCNTSSGVRGSTASQVLTGNNNMNATCNTMTGHPIKASITQSNHHNDRLVHGRLRSLTCHLRGGPDGLAAATCQSLSSSRRKAGVFKNTDRHAAGVITEGFGATWQRSFPPTPSRPFPAISFPTAARRMECAEQMAHGGKWASLEPASNGGNWESMERMMTQSGTSERENESSNGAIGSEGSDTFAYQFPSPEIAKIVDAPPTPVLSFSPLRDKIVHLQRPGLPPVEDLAKPELKLAGVRINPESNTRSRMSSYTGIAITELLDDGRVGPERQVCGLPESAKINFVSWSPDGCHLAFAVHVDVEEHTEEPAGLGLWMADVKTGEAKQLFRSPECQLNTVFDSYGWIDEKTIVACVVPSLRGKPPQKSLKPVGPKIQSNESGEKAQARTYQDLLKDQHDKDLFTYYATSQLVLVTLDGKIRNLNEPRMYTSVEPSPDGEYLLVVTIHEPFSFVVPCGRFPKKVEVWTREGAHVHEICDLPLAENIPIAFNSVRTGRRSIGWRPDQPASLSWKMYDHGAQQQPQVEVVMKVEGQQPSTSTPSPPLTGTQQEKELQEQLRRQQDRLAELERQEAAELEAATDNSRRDYVFQQLDKVLTDDRCAQEPFGLPNRPTKHHIELLPGAVPPKGRIYRMSPAELEELRKQPETLTNKGWIRPNTSEFGAPVLFVPKGNGEFRMCIDYRGLNKITRKSTEPLPRIDDLLDMVQGCTVFSKVDLKSGYHQIEMVEEDVYKTTFKARYGTYEFLVMPFGLCNARGTFQTEMHRIFRPYVDKFMVVYLDDILVFSKTAREHAEHLALVLQSLRDNQYKINREKSSFGVPSVIYLGHVISGDGLAPEAAKIAAQTVRAPLGLLKPLPIPDGPAESVSIDFIDLGKTTPRGMRQIMVCVDRFSKYVEFIPLPEVARVPVVRAAFSESEASEADKFKLLPRYVWWEIRPEIMKVAAGAAGVWASFKEEMQRRFKLGDGLLTKADLEMSQQEEFTTVGAFATTFEKMARKVPGMAEEEQCATFLGHFTNWEVSVRTKKGAPGKKLTWAATKESVTHGELDQVDIFQMRQARKKRKALDATTSDGRDFKKMVEDAVAQLDAAKEANAAKKAMVGNQGGGRVHNQGWGRGRGNGGRGGNGRGNGGGSSGGGNEDWNALGSQGSQEGERGFGTEQIDWRNAICWHCGQKGHTIKFCHVRRNDEDEGLISTNYDGDMYDKFGYYIDPKTPGGTRKEALRRVEAGMPPAPPTMFRIWQEEEARPDVRVEEVGENGEVEQERKVGTVSEEPIVVESDDEIEEVVKGKACTTMVDSGAEMNLIKEEHASRLGMEIDRSDNGVLMGANSQSVFVGTASGVILEIGKVKVRSCFLIMPDLDHPILLGRSFLSRAETIILNKHDETMILVLCDPMCGNYEIVTCKNTGPRSTRNRPNPGSFTIEESKEERKRLEGGEIEEERKPEALILSLASIGDAMDIVSTYGMADPKAVEALREKVVEQMGEGEVVLVYRTSGRIRGSAGAQPQSATRPFLGVGSSKDHKGGTKGNYLFGRRFVFRVDPTALAGPLNNFASPDPTIARWLTYIWMFDFELERIPGNNNRADGLSRVDWDKGNKGAVENTPPVDGFLDEEEDVRLHINYWPLSVGEHVTLGRPIWLAPPGHVRRPDIVLKPYVEDSWGMPGVDWMMDLALADKYQLQEDLVTMGNGPQQVEKHERLIGGMHLLANSLLQDEVARIEGETQNKEENVVHEGKVKEAFCSEEYDGVY</sequence>
<feature type="region of interest" description="Disordered" evidence="2">
    <location>
        <begin position="544"/>
        <end position="565"/>
    </location>
</feature>
<keyword evidence="6" id="KW-1185">Reference proteome</keyword>
<evidence type="ECO:0000259" key="4">
    <source>
        <dbReference type="PROSITE" id="PS50878"/>
    </source>
</evidence>
<dbReference type="Gene3D" id="2.40.70.10">
    <property type="entry name" value="Acid Proteases"/>
    <property type="match status" value="1"/>
</dbReference>
<feature type="region of interest" description="Disordered" evidence="2">
    <location>
        <begin position="1"/>
        <end position="33"/>
    </location>
</feature>
<evidence type="ECO:0000256" key="1">
    <source>
        <dbReference type="PROSITE-ProRule" id="PRU00047"/>
    </source>
</evidence>
<dbReference type="GO" id="GO:0008270">
    <property type="term" value="F:zinc ion binding"/>
    <property type="evidence" value="ECO:0007669"/>
    <property type="project" value="UniProtKB-KW"/>
</dbReference>
<dbReference type="InterPro" id="IPR000477">
    <property type="entry name" value="RT_dom"/>
</dbReference>
<dbReference type="SUPFAM" id="SSF82171">
    <property type="entry name" value="DPP6 N-terminal domain-like"/>
    <property type="match status" value="1"/>
</dbReference>
<feature type="region of interest" description="Disordered" evidence="2">
    <location>
        <begin position="1414"/>
        <end position="1447"/>
    </location>
</feature>
<dbReference type="PANTHER" id="PTHR24559">
    <property type="entry name" value="TRANSPOSON TY3-I GAG-POL POLYPROTEIN"/>
    <property type="match status" value="1"/>
</dbReference>
<reference evidence="5 6" key="1">
    <citation type="journal article" date="2018" name="Cell">
        <title>The Chara Genome: Secondary Complexity and Implications for Plant Terrestrialization.</title>
        <authorList>
            <person name="Nishiyama T."/>
            <person name="Sakayama H."/>
            <person name="Vries J.D."/>
            <person name="Buschmann H."/>
            <person name="Saint-Marcoux D."/>
            <person name="Ullrich K.K."/>
            <person name="Haas F.B."/>
            <person name="Vanderstraeten L."/>
            <person name="Becker D."/>
            <person name="Lang D."/>
            <person name="Vosolsobe S."/>
            <person name="Rombauts S."/>
            <person name="Wilhelmsson P.K.I."/>
            <person name="Janitza P."/>
            <person name="Kern R."/>
            <person name="Heyl A."/>
            <person name="Rumpler F."/>
            <person name="Villalobos L.I.A.C."/>
            <person name="Clay J.M."/>
            <person name="Skokan R."/>
            <person name="Toyoda A."/>
            <person name="Suzuki Y."/>
            <person name="Kagoshima H."/>
            <person name="Schijlen E."/>
            <person name="Tajeshwar N."/>
            <person name="Catarino B."/>
            <person name="Hetherington A.J."/>
            <person name="Saltykova A."/>
            <person name="Bonnot C."/>
            <person name="Breuninger H."/>
            <person name="Symeonidi A."/>
            <person name="Radhakrishnan G.V."/>
            <person name="Van Nieuwerburgh F."/>
            <person name="Deforce D."/>
            <person name="Chang C."/>
            <person name="Karol K.G."/>
            <person name="Hedrich R."/>
            <person name="Ulvskov P."/>
            <person name="Glockner G."/>
            <person name="Delwiche C.F."/>
            <person name="Petrasek J."/>
            <person name="Van de Peer Y."/>
            <person name="Friml J."/>
            <person name="Beilby M."/>
            <person name="Dolan L."/>
            <person name="Kohara Y."/>
            <person name="Sugano S."/>
            <person name="Fujiyama A."/>
            <person name="Delaux P.-M."/>
            <person name="Quint M."/>
            <person name="TheiBen G."/>
            <person name="Hagemann M."/>
            <person name="Harholt J."/>
            <person name="Dunand C."/>
            <person name="Zachgo S."/>
            <person name="Langdale J."/>
            <person name="Maumus F."/>
            <person name="Straeten D.V.D."/>
            <person name="Gould S.B."/>
            <person name="Rensing S.A."/>
        </authorList>
    </citation>
    <scope>NUCLEOTIDE SEQUENCE [LARGE SCALE GENOMIC DNA]</scope>
    <source>
        <strain evidence="5 6">S276</strain>
    </source>
</reference>
<dbReference type="SUPFAM" id="SSF56672">
    <property type="entry name" value="DNA/RNA polymerases"/>
    <property type="match status" value="1"/>
</dbReference>
<comment type="caution">
    <text evidence="5">The sequence shown here is derived from an EMBL/GenBank/DDBJ whole genome shotgun (WGS) entry which is preliminary data.</text>
</comment>
<evidence type="ECO:0000313" key="5">
    <source>
        <dbReference type="EMBL" id="GBG77793.1"/>
    </source>
</evidence>
<dbReference type="CDD" id="cd00303">
    <property type="entry name" value="retropepsin_like"/>
    <property type="match status" value="1"/>
</dbReference>
<feature type="region of interest" description="Disordered" evidence="2">
    <location>
        <begin position="1508"/>
        <end position="1529"/>
    </location>
</feature>
<protein>
    <recommendedName>
        <fullName evidence="7">Reverse transcriptase domain-containing protein</fullName>
    </recommendedName>
</protein>
<dbReference type="InterPro" id="IPR043502">
    <property type="entry name" value="DNA/RNA_pol_sf"/>
</dbReference>
<name>A0A388L6G3_CHABU</name>
<proteinExistence type="predicted"/>
<keyword evidence="1" id="KW-0863">Zinc-finger</keyword>
<dbReference type="InterPro" id="IPR053134">
    <property type="entry name" value="RNA-dir_DNA_polymerase"/>
</dbReference>
<dbReference type="SUPFAM" id="SSF50630">
    <property type="entry name" value="Acid proteases"/>
    <property type="match status" value="1"/>
</dbReference>
<feature type="region of interest" description="Disordered" evidence="2">
    <location>
        <begin position="174"/>
        <end position="196"/>
    </location>
</feature>
<dbReference type="InterPro" id="IPR021109">
    <property type="entry name" value="Peptidase_aspartic_dom_sf"/>
</dbReference>
<dbReference type="Proteomes" id="UP000265515">
    <property type="component" value="Unassembled WGS sequence"/>
</dbReference>
<dbReference type="Gramene" id="GBG77793">
    <property type="protein sequence ID" value="GBG77793"/>
    <property type="gene ID" value="CBR_g25724"/>
</dbReference>
<feature type="domain" description="CCHC-type" evidence="3">
    <location>
        <begin position="1178"/>
        <end position="1191"/>
    </location>
</feature>
<keyword evidence="1" id="KW-0862">Zinc</keyword>
<dbReference type="PROSITE" id="PS50878">
    <property type="entry name" value="RT_POL"/>
    <property type="match status" value="1"/>
</dbReference>